<evidence type="ECO:0000313" key="2">
    <source>
        <dbReference type="EMBL" id="MBS4537543.1"/>
    </source>
</evidence>
<keyword evidence="1" id="KW-0812">Transmembrane</keyword>
<dbReference type="AlphaFoldDB" id="A0A942UQW2"/>
<sequence>MKNRNKYINWIVFILSIVSILISLKLLWNMGIYVYEHGTSPNIVYGGDFWLNMAWVRLFILGVLSIISGIKLFNSEHK</sequence>
<name>A0A942UQW2_9FIRM</name>
<organism evidence="2 3">
    <name type="scientific">Anaeromonas frigoriresistens</name>
    <dbReference type="NCBI Taxonomy" id="2683708"/>
    <lineage>
        <taxon>Bacteria</taxon>
        <taxon>Bacillati</taxon>
        <taxon>Bacillota</taxon>
        <taxon>Tissierellia</taxon>
        <taxon>Tissierellales</taxon>
        <taxon>Thermohalobacteraceae</taxon>
        <taxon>Anaeromonas</taxon>
    </lineage>
</organism>
<feature type="transmembrane region" description="Helical" evidence="1">
    <location>
        <begin position="7"/>
        <end position="34"/>
    </location>
</feature>
<evidence type="ECO:0000256" key="1">
    <source>
        <dbReference type="SAM" id="Phobius"/>
    </source>
</evidence>
<comment type="caution">
    <text evidence="2">The sequence shown here is derived from an EMBL/GenBank/DDBJ whole genome shotgun (WGS) entry which is preliminary data.</text>
</comment>
<accession>A0A942UQW2</accession>
<keyword evidence="1" id="KW-0472">Membrane</keyword>
<reference evidence="2" key="1">
    <citation type="submission" date="2019-12" db="EMBL/GenBank/DDBJ databases">
        <title>Clostridiaceae gen. nov. sp. nov., isolated from sediment in Xinjiang, China.</title>
        <authorList>
            <person name="Zhang R."/>
        </authorList>
    </citation>
    <scope>NUCLEOTIDE SEQUENCE</scope>
    <source>
        <strain evidence="2">D2Q-11</strain>
    </source>
</reference>
<dbReference type="EMBL" id="WSFT01000017">
    <property type="protein sequence ID" value="MBS4537543.1"/>
    <property type="molecule type" value="Genomic_DNA"/>
</dbReference>
<keyword evidence="1" id="KW-1133">Transmembrane helix</keyword>
<dbReference type="Proteomes" id="UP000724672">
    <property type="component" value="Unassembled WGS sequence"/>
</dbReference>
<keyword evidence="3" id="KW-1185">Reference proteome</keyword>
<feature type="transmembrane region" description="Helical" evidence="1">
    <location>
        <begin position="54"/>
        <end position="73"/>
    </location>
</feature>
<gene>
    <name evidence="2" type="ORF">GOQ27_03660</name>
</gene>
<evidence type="ECO:0000313" key="3">
    <source>
        <dbReference type="Proteomes" id="UP000724672"/>
    </source>
</evidence>
<dbReference type="RefSeq" id="WP_203365474.1">
    <property type="nucleotide sequence ID" value="NZ_WSFT01000017.1"/>
</dbReference>
<protein>
    <submittedName>
        <fullName evidence="2">Uncharacterized protein</fullName>
    </submittedName>
</protein>
<proteinExistence type="predicted"/>